<dbReference type="PIRSF" id="PIRSF012524">
    <property type="entry name" value="YitL_S1"/>
    <property type="match status" value="1"/>
</dbReference>
<name>A0A328F5S8_9BACT</name>
<dbReference type="SMART" id="SM00316">
    <property type="entry name" value="S1"/>
    <property type="match status" value="3"/>
</dbReference>
<dbReference type="Proteomes" id="UP000248798">
    <property type="component" value="Unassembled WGS sequence"/>
</dbReference>
<dbReference type="EMBL" id="QLNI01000086">
    <property type="protein sequence ID" value="RAL99880.1"/>
    <property type="molecule type" value="Genomic_DNA"/>
</dbReference>
<dbReference type="Gene3D" id="1.10.10.10">
    <property type="entry name" value="Winged helix-like DNA-binding domain superfamily/Winged helix DNA-binding domain"/>
    <property type="match status" value="1"/>
</dbReference>
<dbReference type="InterPro" id="IPR036388">
    <property type="entry name" value="WH-like_DNA-bd_sf"/>
</dbReference>
<dbReference type="GO" id="GO:0003676">
    <property type="term" value="F:nucleic acid binding"/>
    <property type="evidence" value="ECO:0007669"/>
    <property type="project" value="InterPro"/>
</dbReference>
<keyword evidence="7" id="KW-1185">Reference proteome</keyword>
<dbReference type="AlphaFoldDB" id="A0A328F5S8"/>
<dbReference type="OrthoDB" id="9801597at2"/>
<evidence type="ECO:0000313" key="4">
    <source>
        <dbReference type="EMBL" id="QBH11505.1"/>
    </source>
</evidence>
<sequence length="320" mass="35288">MSEETTPWKQAEKFLRKSQNRPSLRQPRSSSSRQSHPFLAKDPDAVVGQFQDLTVKNLSDYGVYLSFGQDRVLLPNKYVPENAAVGQTIRVFVYTDSEDRPVATTLEPAGVVGDVVGLKVKDTAPFGIFMDWGLEKDLLVPRSEQEGRMEPGETHLVRICLDESTHRIYGSTLMSNLASGDAGELSYGEAVDLIIHSISPIGYTALINKTCQGMLYKNETFEDLSIGDRCSGYVLRVREDGKVDLTLKQPGYASVEGSAQKIIQVLEAGGGVSPCHDKSRPEEIQAAFAMSKKEFKRAVGSLYKQGRITLHKADGIRLKS</sequence>
<dbReference type="Pfam" id="PF13509">
    <property type="entry name" value="S1_2"/>
    <property type="match status" value="1"/>
</dbReference>
<evidence type="ECO:0000313" key="7">
    <source>
        <dbReference type="Proteomes" id="UP000293902"/>
    </source>
</evidence>
<feature type="domain" description="S1 motif" evidence="3">
    <location>
        <begin position="188"/>
        <end position="248"/>
    </location>
</feature>
<evidence type="ECO:0000313" key="5">
    <source>
        <dbReference type="EMBL" id="RAL99880.1"/>
    </source>
</evidence>
<gene>
    <name evidence="5" type="ORF">DO021_22085</name>
    <name evidence="4" type="ORF">EYB58_00345</name>
</gene>
<accession>A0A328F5S8</accession>
<comment type="similarity">
    <text evidence="1">Belongs to the CvfB family.</text>
</comment>
<dbReference type="InterPro" id="IPR039566">
    <property type="entry name" value="CvfB_S1_st"/>
</dbReference>
<organism evidence="5 6">
    <name type="scientific">Desulfobacter hydrogenophilus</name>
    <dbReference type="NCBI Taxonomy" id="2291"/>
    <lineage>
        <taxon>Bacteria</taxon>
        <taxon>Pseudomonadati</taxon>
        <taxon>Thermodesulfobacteriota</taxon>
        <taxon>Desulfobacteria</taxon>
        <taxon>Desulfobacterales</taxon>
        <taxon>Desulfobacteraceae</taxon>
        <taxon>Desulfobacter</taxon>
    </lineage>
</organism>
<evidence type="ECO:0000256" key="1">
    <source>
        <dbReference type="PIRNR" id="PIRNR012524"/>
    </source>
</evidence>
<dbReference type="InterPro" id="IPR014464">
    <property type="entry name" value="CvfB_fam"/>
</dbReference>
<reference evidence="4 7" key="2">
    <citation type="submission" date="2019-02" db="EMBL/GenBank/DDBJ databases">
        <title>Complete genome sequence of Desulfobacter hydrogenophilus AcRS1.</title>
        <authorList>
            <person name="Marietou A."/>
            <person name="Lund M.B."/>
            <person name="Marshall I.P.G."/>
            <person name="Schreiber L."/>
            <person name="Jorgensen B."/>
        </authorList>
    </citation>
    <scope>NUCLEOTIDE SEQUENCE [LARGE SCALE GENOMIC DNA]</scope>
    <source>
        <strain evidence="4 7">AcRS1</strain>
    </source>
</reference>
<protein>
    <recommendedName>
        <fullName evidence="3">S1 motif domain-containing protein</fullName>
    </recommendedName>
</protein>
<feature type="region of interest" description="Disordered" evidence="2">
    <location>
        <begin position="1"/>
        <end position="39"/>
    </location>
</feature>
<dbReference type="InterPro" id="IPR003029">
    <property type="entry name" value="S1_domain"/>
</dbReference>
<evidence type="ECO:0000256" key="2">
    <source>
        <dbReference type="SAM" id="MobiDB-lite"/>
    </source>
</evidence>
<dbReference type="InterPro" id="IPR040764">
    <property type="entry name" value="CvfB_WH"/>
</dbReference>
<dbReference type="Pfam" id="PF17783">
    <property type="entry name" value="WHD_CvfB"/>
    <property type="match status" value="1"/>
</dbReference>
<dbReference type="PROSITE" id="PS50126">
    <property type="entry name" value="S1"/>
    <property type="match status" value="1"/>
</dbReference>
<reference evidence="5 6" key="1">
    <citation type="submission" date="2018-06" db="EMBL/GenBank/DDBJ databases">
        <title>Complete Genome Sequence of Desulfobacter hydrogenophilus (DSM3380).</title>
        <authorList>
            <person name="Marietou A."/>
            <person name="Schreiber L."/>
            <person name="Marshall I."/>
            <person name="Jorgensen B."/>
        </authorList>
    </citation>
    <scope>NUCLEOTIDE SEQUENCE [LARGE SCALE GENOMIC DNA]</scope>
    <source>
        <strain evidence="5 6">DSM 3380</strain>
    </source>
</reference>
<evidence type="ECO:0000259" key="3">
    <source>
        <dbReference type="PROSITE" id="PS50126"/>
    </source>
</evidence>
<dbReference type="EMBL" id="CP036313">
    <property type="protein sequence ID" value="QBH11505.1"/>
    <property type="molecule type" value="Genomic_DNA"/>
</dbReference>
<evidence type="ECO:0000313" key="6">
    <source>
        <dbReference type="Proteomes" id="UP000248798"/>
    </source>
</evidence>
<dbReference type="Proteomes" id="UP000293902">
    <property type="component" value="Chromosome"/>
</dbReference>
<dbReference type="PANTHER" id="PTHR37296:SF1">
    <property type="entry name" value="CONSERVED VIRULENCE FACTOR B"/>
    <property type="match status" value="1"/>
</dbReference>
<feature type="compositionally biased region" description="Low complexity" evidence="2">
    <location>
        <begin position="20"/>
        <end position="37"/>
    </location>
</feature>
<dbReference type="RefSeq" id="WP_111960711.1">
    <property type="nucleotide sequence ID" value="NZ_CP036313.1"/>
</dbReference>
<proteinExistence type="inferred from homology"/>
<dbReference type="InterPro" id="IPR012340">
    <property type="entry name" value="NA-bd_OB-fold"/>
</dbReference>
<dbReference type="SUPFAM" id="SSF50249">
    <property type="entry name" value="Nucleic acid-binding proteins"/>
    <property type="match status" value="1"/>
</dbReference>
<dbReference type="Gene3D" id="2.40.50.140">
    <property type="entry name" value="Nucleic acid-binding proteins"/>
    <property type="match status" value="2"/>
</dbReference>
<dbReference type="PANTHER" id="PTHR37296">
    <property type="entry name" value="CONSERVED VIRULENCE FACTOR B"/>
    <property type="match status" value="1"/>
</dbReference>